<protein>
    <submittedName>
        <fullName evidence="2">Putative DNA-binding domain-containing protein</fullName>
    </submittedName>
</protein>
<organism evidence="2 3">
    <name type="scientific">Clostridium intestinale DSM 6191</name>
    <dbReference type="NCBI Taxonomy" id="1121320"/>
    <lineage>
        <taxon>Bacteria</taxon>
        <taxon>Bacillati</taxon>
        <taxon>Bacillota</taxon>
        <taxon>Clostridia</taxon>
        <taxon>Eubacteriales</taxon>
        <taxon>Clostridiaceae</taxon>
        <taxon>Clostridium</taxon>
    </lineage>
</organism>
<dbReference type="InterPro" id="IPR038461">
    <property type="entry name" value="Schlafen_AlbA_2_dom_sf"/>
</dbReference>
<accession>A0A1M5ZJ37</accession>
<dbReference type="InterPro" id="IPR038475">
    <property type="entry name" value="RecG_C_sf"/>
</dbReference>
<dbReference type="Pfam" id="PF04326">
    <property type="entry name" value="SLFN_AlbA_2"/>
    <property type="match status" value="1"/>
</dbReference>
<proteinExistence type="predicted"/>
<dbReference type="RefSeq" id="WP_073020656.1">
    <property type="nucleotide sequence ID" value="NZ_FQXU01000009.1"/>
</dbReference>
<keyword evidence="2" id="KW-0238">DNA-binding</keyword>
<sequence>MDRKKLLSLIKRDEGIKLDYKQKIDINSEYGKKELAKDICAIANSRGGRGYLIVGIEDKSKEITGYEKQYSFTEEQIQQIISTRCEPPIPIKVDDIYIDGKEVSVITIYDGQQKPYQIRENGAFYIRRGSTTDVMRKQELLSAFQENLNLILESYPVIRSSQEILDNDTIEKYFKNKGIILNSDNREFLLESSSIIYKDRDSGKYCCTFGGLLVFSNFNNLYIPHNMVRIKLNNKNNIAIVQGKLLDIIDKCEKVLSEELPNNYPKEAVIEALKNAVLYRDYTHTNRDIEIIISRKSISVISPGNLIYSKESSQIPNDLSRNSWLYEKLITLDDKKRFLQTRRGFYLMRNSFIGKGKVKIINSKAEGTFKVIFPGTSVFE</sequence>
<dbReference type="GO" id="GO:0003677">
    <property type="term" value="F:DNA binding"/>
    <property type="evidence" value="ECO:0007669"/>
    <property type="project" value="UniProtKB-KW"/>
</dbReference>
<dbReference type="InterPro" id="IPR007421">
    <property type="entry name" value="Schlafen_AlbA_2_dom"/>
</dbReference>
<evidence type="ECO:0000259" key="1">
    <source>
        <dbReference type="Pfam" id="PF04326"/>
    </source>
</evidence>
<dbReference type="PANTHER" id="PTHR30595:SF6">
    <property type="entry name" value="SCHLAFEN ALBA-2 DOMAIN-CONTAINING PROTEIN"/>
    <property type="match status" value="1"/>
</dbReference>
<dbReference type="PANTHER" id="PTHR30595">
    <property type="entry name" value="GLPR-RELATED TRANSCRIPTIONAL REPRESSOR"/>
    <property type="match status" value="1"/>
</dbReference>
<evidence type="ECO:0000313" key="3">
    <source>
        <dbReference type="Proteomes" id="UP000184241"/>
    </source>
</evidence>
<feature type="domain" description="Schlafen AlbA-2" evidence="1">
    <location>
        <begin position="14"/>
        <end position="135"/>
    </location>
</feature>
<dbReference type="Gene3D" id="3.30.565.60">
    <property type="match status" value="1"/>
</dbReference>
<dbReference type="EMBL" id="FQXU01000009">
    <property type="protein sequence ID" value="SHI24154.1"/>
    <property type="molecule type" value="Genomic_DNA"/>
</dbReference>
<reference evidence="2 3" key="1">
    <citation type="submission" date="2016-11" db="EMBL/GenBank/DDBJ databases">
        <authorList>
            <person name="Jaros S."/>
            <person name="Januszkiewicz K."/>
            <person name="Wedrychowicz H."/>
        </authorList>
    </citation>
    <scope>NUCLEOTIDE SEQUENCE [LARGE SCALE GENOMIC DNA]</scope>
    <source>
        <strain evidence="2 3">DSM 6191</strain>
    </source>
</reference>
<dbReference type="AlphaFoldDB" id="A0A1M5ZJ37"/>
<dbReference type="Proteomes" id="UP000184241">
    <property type="component" value="Unassembled WGS sequence"/>
</dbReference>
<name>A0A1M5ZJ37_9CLOT</name>
<evidence type="ECO:0000313" key="2">
    <source>
        <dbReference type="EMBL" id="SHI24154.1"/>
    </source>
</evidence>
<gene>
    <name evidence="2" type="ORF">SAMN02745941_02989</name>
</gene>
<dbReference type="Gene3D" id="3.30.950.30">
    <property type="entry name" value="Schlafen, AAA domain"/>
    <property type="match status" value="1"/>
</dbReference>